<dbReference type="InterPro" id="IPR000700">
    <property type="entry name" value="PAS-assoc_C"/>
</dbReference>
<feature type="domain" description="PAS" evidence="4">
    <location>
        <begin position="402"/>
        <end position="450"/>
    </location>
</feature>
<dbReference type="Gene3D" id="1.10.10.10">
    <property type="entry name" value="Winged helix-like DNA-binding domain superfamily/Winged helix DNA-binding domain"/>
    <property type="match status" value="1"/>
</dbReference>
<dbReference type="SMART" id="SM00086">
    <property type="entry name" value="PAC"/>
    <property type="match status" value="3"/>
</dbReference>
<name>E7QY27_HALPU</name>
<sequence length="1080" mass="120201">MTSFPDNRTSQNVNGFDALVSSFGDDSRSLTKLFSAFDDAVFAFAFRHEEPLSWWSDRVADLTGRSETDLASQRAGALVTESDRERFDAACTTALDDGNATVSVGFVTADGRERSGDCHLVRLPESDHLFGVAELAEEPPERTAHERDLERYETMFDTVNDGIYALDDEFYLLAVNEAMEELTGYGRDELVGAHGSLISDDETVSEAFRQRERLLDGERDVGTYEIEIRRADGETVPVEVRFTSLPSEDGTFEGTVGVMRDISERVERERRLQLERDRVAALFEDSGDATVYCEYEGDVPTIRSVNAAFERTFGYPVDEMVGRSIDDVVLPTELAAEGKAINRRVKAGEYIEDEVRRETADGVRDFFLRSIPVHPGESGEQSYAVYTDITERKERKRELEETKTRLESVVENVPVILFALDADGRYTLCEGRGLAAFDTSSEEVIGESVFDSLSEYPEAIADVRRALSGEPVNAVHELENLHLETWFQPMHDEDGEVTGVIGVSMDVTARMRHEQALTALHTATQEMLEASSTEEVARIAADAGASVLDLPGVVVFLFDEETNTLEPVAHSDDVPPLVGPPVSFEAGESITWQVFATGETRVFDDVRESEHVYNPETRLRSGLYVPLGNHGVFMSVDDEPGTFETDAVELATVFAATTQAALDRVSREAALRKREHELEEQAARLERLHETTELLRDIEHLLVLADSRSDVVDEVCERLAATDRFSMAWVGTLDEATSKVVPEAWSGMERGYLDSVSLELEADSTTVEPAVSTVKNGSLTTVMNVAGGVQREAWRFEALTRGYQSVIGIPLVYREYSYGVLMVYATRSNAFDALSQAVFTELGETIAYTIDALETKRGLLTDRSVELDFRVTGSDDLLQRLATSLDCRVTYEGIVNDEETDHLFITVHGTDVDAVEAYLDEAIAVKRSRPVTERDDEALFEITVTEPLIPSVFGERGAVPESITATEERIRAVVTVPPTTEVRELVETLRTRYSGLELAARRDRERPVQTVQTCRAAFEEGLTDRQQQVLKTAYLSGYFDSPRGTTGQEVAKSLGITQPTFINHLRTAQRKLFDRLYEVE</sequence>
<dbReference type="InterPro" id="IPR035965">
    <property type="entry name" value="PAS-like_dom_sf"/>
</dbReference>
<proteinExistence type="predicted"/>
<dbReference type="AlphaFoldDB" id="E7QY27"/>
<dbReference type="eggNOG" id="arCOG02388">
    <property type="taxonomic scope" value="Archaea"/>
</dbReference>
<protein>
    <submittedName>
        <fullName evidence="7">PAS domain S-box-containing protein</fullName>
    </submittedName>
    <submittedName>
        <fullName evidence="6">Putative PAS/PAC sensor protein</fullName>
    </submittedName>
</protein>
<dbReference type="InterPro" id="IPR013656">
    <property type="entry name" value="PAS_4"/>
</dbReference>
<dbReference type="Gene3D" id="3.30.450.40">
    <property type="match status" value="2"/>
</dbReference>
<evidence type="ECO:0000256" key="1">
    <source>
        <dbReference type="ARBA" id="ARBA00023015"/>
    </source>
</evidence>
<feature type="coiled-coil region" evidence="3">
    <location>
        <begin position="668"/>
        <end position="695"/>
    </location>
</feature>
<keyword evidence="3" id="KW-0175">Coiled coil</keyword>
<feature type="domain" description="PAS" evidence="4">
    <location>
        <begin position="26"/>
        <end position="98"/>
    </location>
</feature>
<dbReference type="PATRIC" id="fig|797209.4.peg.3643"/>
<reference evidence="7" key="2">
    <citation type="submission" date="2016-11" db="EMBL/GenBank/DDBJ databases">
        <authorList>
            <person name="Jaros S."/>
            <person name="Januszkiewicz K."/>
            <person name="Wedrychowicz H."/>
        </authorList>
    </citation>
    <scope>NUCLEOTIDE SEQUENCE [LARGE SCALE GENOMIC DNA]</scope>
    <source>
        <strain evidence="7">DX253</strain>
    </source>
</reference>
<accession>E7QY27</accession>
<dbReference type="EMBL" id="FRAN01000003">
    <property type="protein sequence ID" value="SHK78610.1"/>
    <property type="molecule type" value="Genomic_DNA"/>
</dbReference>
<dbReference type="CDD" id="cd00130">
    <property type="entry name" value="PAS"/>
    <property type="match status" value="3"/>
</dbReference>
<dbReference type="SMART" id="SM00091">
    <property type="entry name" value="PAS"/>
    <property type="match status" value="4"/>
</dbReference>
<dbReference type="InterPro" id="IPR031803">
    <property type="entry name" value="BAT_GAF/HTH-assoc"/>
</dbReference>
<dbReference type="PROSITE" id="PS50113">
    <property type="entry name" value="PAC"/>
    <property type="match status" value="2"/>
</dbReference>
<dbReference type="EMBL" id="AEMG01000025">
    <property type="protein sequence ID" value="EFW90493.1"/>
    <property type="molecule type" value="Genomic_DNA"/>
</dbReference>
<feature type="domain" description="PAS" evidence="4">
    <location>
        <begin position="275"/>
        <end position="348"/>
    </location>
</feature>
<dbReference type="InterPro" id="IPR001610">
    <property type="entry name" value="PAC"/>
</dbReference>
<dbReference type="Proteomes" id="UP000003751">
    <property type="component" value="Unassembled WGS sequence"/>
</dbReference>
<keyword evidence="2" id="KW-0804">Transcription</keyword>
<dbReference type="eggNOG" id="arCOG02276">
    <property type="taxonomic scope" value="Archaea"/>
</dbReference>
<dbReference type="InterPro" id="IPR000014">
    <property type="entry name" value="PAS"/>
</dbReference>
<feature type="domain" description="PAS" evidence="4">
    <location>
        <begin position="148"/>
        <end position="192"/>
    </location>
</feature>
<keyword evidence="1" id="KW-0805">Transcription regulation</keyword>
<dbReference type="InterPro" id="IPR036388">
    <property type="entry name" value="WH-like_DNA-bd_sf"/>
</dbReference>
<dbReference type="Proteomes" id="UP000184203">
    <property type="component" value="Unassembled WGS sequence"/>
</dbReference>
<dbReference type="PROSITE" id="PS50112">
    <property type="entry name" value="PAS"/>
    <property type="match status" value="4"/>
</dbReference>
<dbReference type="Pfam" id="PF13426">
    <property type="entry name" value="PAS_9"/>
    <property type="match status" value="1"/>
</dbReference>
<reference evidence="6 8" key="1">
    <citation type="journal article" date="2014" name="ISME J.">
        <title>Trehalose/2-sulfotrehalose biosynthesis and glycine-betaine uptake are widely spread mechanisms for osmoadaptation in the Halobacteriales.</title>
        <authorList>
            <person name="Youssef N.H."/>
            <person name="Savage-Ashlock K.N."/>
            <person name="McCully A.L."/>
            <person name="Luedtke B."/>
            <person name="Shaw E.I."/>
            <person name="Hoff W.D."/>
            <person name="Elshahed M.S."/>
        </authorList>
    </citation>
    <scope>NUCLEOTIDE SEQUENCE [LARGE SCALE GENOMIC DNA]</scope>
    <source>
        <strain evidence="6 8">DX253</strain>
    </source>
</reference>
<dbReference type="RefSeq" id="WP_007982378.1">
    <property type="nucleotide sequence ID" value="NZ_AEMG01000025.1"/>
</dbReference>
<dbReference type="InterPro" id="IPR003018">
    <property type="entry name" value="GAF"/>
</dbReference>
<feature type="domain" description="PAC" evidence="5">
    <location>
        <begin position="465"/>
        <end position="519"/>
    </location>
</feature>
<dbReference type="STRING" id="797209.GCA_000376445_02823"/>
<dbReference type="SMART" id="SM00065">
    <property type="entry name" value="GAF"/>
    <property type="match status" value="1"/>
</dbReference>
<dbReference type="PANTHER" id="PTHR34236">
    <property type="entry name" value="DIMETHYL SULFOXIDE REDUCTASE TRANSCRIPTIONAL ACTIVATOR"/>
    <property type="match status" value="1"/>
</dbReference>
<dbReference type="NCBIfam" id="TIGR00229">
    <property type="entry name" value="sensory_box"/>
    <property type="match status" value="3"/>
</dbReference>
<keyword evidence="9" id="KW-1185">Reference proteome</keyword>
<dbReference type="SUPFAM" id="SSF55785">
    <property type="entry name" value="PYP-like sensor domain (PAS domain)"/>
    <property type="match status" value="4"/>
</dbReference>
<dbReference type="Pfam" id="PF15915">
    <property type="entry name" value="BAT"/>
    <property type="match status" value="1"/>
</dbReference>
<dbReference type="InterPro" id="IPR007050">
    <property type="entry name" value="HTH_bacterioopsin"/>
</dbReference>
<dbReference type="Pfam" id="PF08448">
    <property type="entry name" value="PAS_4"/>
    <property type="match status" value="2"/>
</dbReference>
<feature type="domain" description="PAC" evidence="5">
    <location>
        <begin position="222"/>
        <end position="274"/>
    </location>
</feature>
<dbReference type="eggNOG" id="arCOG06796">
    <property type="taxonomic scope" value="Archaea"/>
</dbReference>
<reference evidence="9" key="3">
    <citation type="submission" date="2016-11" db="EMBL/GenBank/DDBJ databases">
        <authorList>
            <person name="Varghese N."/>
            <person name="Submissions S."/>
        </authorList>
    </citation>
    <scope>NUCLEOTIDE SEQUENCE [LARGE SCALE GENOMIC DNA]</scope>
    <source>
        <strain evidence="9">DX253</strain>
    </source>
</reference>
<dbReference type="Pfam" id="PF13185">
    <property type="entry name" value="GAF_2"/>
    <property type="match status" value="2"/>
</dbReference>
<evidence type="ECO:0000313" key="6">
    <source>
        <dbReference type="EMBL" id="EFW90493.1"/>
    </source>
</evidence>
<evidence type="ECO:0000259" key="4">
    <source>
        <dbReference type="PROSITE" id="PS50112"/>
    </source>
</evidence>
<dbReference type="OrthoDB" id="342253at2157"/>
<dbReference type="SUPFAM" id="SSF55781">
    <property type="entry name" value="GAF domain-like"/>
    <property type="match status" value="2"/>
</dbReference>
<evidence type="ECO:0000313" key="7">
    <source>
        <dbReference type="EMBL" id="SHK78610.1"/>
    </source>
</evidence>
<organism evidence="6 8">
    <name type="scientific">Haladaptatus paucihalophilus DX253</name>
    <dbReference type="NCBI Taxonomy" id="797209"/>
    <lineage>
        <taxon>Archaea</taxon>
        <taxon>Methanobacteriati</taxon>
        <taxon>Methanobacteriota</taxon>
        <taxon>Stenosarchaea group</taxon>
        <taxon>Halobacteria</taxon>
        <taxon>Halobacteriales</taxon>
        <taxon>Haladaptataceae</taxon>
        <taxon>Haladaptatus</taxon>
    </lineage>
</organism>
<dbReference type="Pfam" id="PF04967">
    <property type="entry name" value="HTH_10"/>
    <property type="match status" value="1"/>
</dbReference>
<evidence type="ECO:0000256" key="3">
    <source>
        <dbReference type="SAM" id="Coils"/>
    </source>
</evidence>
<evidence type="ECO:0000259" key="5">
    <source>
        <dbReference type="PROSITE" id="PS50113"/>
    </source>
</evidence>
<dbReference type="PANTHER" id="PTHR34236:SF1">
    <property type="entry name" value="DIMETHYL SULFOXIDE REDUCTASE TRANSCRIPTIONAL ACTIVATOR"/>
    <property type="match status" value="1"/>
</dbReference>
<dbReference type="InterPro" id="IPR029016">
    <property type="entry name" value="GAF-like_dom_sf"/>
</dbReference>
<evidence type="ECO:0000313" key="9">
    <source>
        <dbReference type="Proteomes" id="UP000184203"/>
    </source>
</evidence>
<evidence type="ECO:0000313" key="8">
    <source>
        <dbReference type="Proteomes" id="UP000003751"/>
    </source>
</evidence>
<dbReference type="Gene3D" id="3.30.450.20">
    <property type="entry name" value="PAS domain"/>
    <property type="match status" value="4"/>
</dbReference>
<evidence type="ECO:0000256" key="2">
    <source>
        <dbReference type="ARBA" id="ARBA00023163"/>
    </source>
</evidence>
<gene>
    <name evidence="7" type="ORF">SAMN05444342_2175</name>
    <name evidence="6" type="ORF">ZOD2009_18584</name>
</gene>